<feature type="compositionally biased region" description="Polar residues" evidence="1">
    <location>
        <begin position="1"/>
        <end position="10"/>
    </location>
</feature>
<accession>A0A9D4V8S6</accession>
<gene>
    <name evidence="2" type="ORF">GOP47_0001288</name>
</gene>
<protein>
    <submittedName>
        <fullName evidence="2">Uncharacterized protein</fullName>
    </submittedName>
</protein>
<evidence type="ECO:0000313" key="3">
    <source>
        <dbReference type="Proteomes" id="UP000886520"/>
    </source>
</evidence>
<proteinExistence type="predicted"/>
<name>A0A9D4V8S6_ADICA</name>
<organism evidence="2 3">
    <name type="scientific">Adiantum capillus-veneris</name>
    <name type="common">Maidenhair fern</name>
    <dbReference type="NCBI Taxonomy" id="13818"/>
    <lineage>
        <taxon>Eukaryota</taxon>
        <taxon>Viridiplantae</taxon>
        <taxon>Streptophyta</taxon>
        <taxon>Embryophyta</taxon>
        <taxon>Tracheophyta</taxon>
        <taxon>Polypodiopsida</taxon>
        <taxon>Polypodiidae</taxon>
        <taxon>Polypodiales</taxon>
        <taxon>Pteridineae</taxon>
        <taxon>Pteridaceae</taxon>
        <taxon>Vittarioideae</taxon>
        <taxon>Adiantum</taxon>
    </lineage>
</organism>
<feature type="region of interest" description="Disordered" evidence="1">
    <location>
        <begin position="1"/>
        <end position="83"/>
    </location>
</feature>
<evidence type="ECO:0000313" key="2">
    <source>
        <dbReference type="EMBL" id="KAI5081545.1"/>
    </source>
</evidence>
<dbReference type="EMBL" id="JABFUD020000003">
    <property type="protein sequence ID" value="KAI5081545.1"/>
    <property type="molecule type" value="Genomic_DNA"/>
</dbReference>
<dbReference type="OrthoDB" id="1985148at2759"/>
<dbReference type="Proteomes" id="UP000886520">
    <property type="component" value="Chromosome 2"/>
</dbReference>
<keyword evidence="3" id="KW-1185">Reference proteome</keyword>
<comment type="caution">
    <text evidence="2">The sequence shown here is derived from an EMBL/GenBank/DDBJ whole genome shotgun (WGS) entry which is preliminary data.</text>
</comment>
<evidence type="ECO:0000256" key="1">
    <source>
        <dbReference type="SAM" id="MobiDB-lite"/>
    </source>
</evidence>
<reference evidence="2" key="1">
    <citation type="submission" date="2021-01" db="EMBL/GenBank/DDBJ databases">
        <title>Adiantum capillus-veneris genome.</title>
        <authorList>
            <person name="Fang Y."/>
            <person name="Liao Q."/>
        </authorList>
    </citation>
    <scope>NUCLEOTIDE SEQUENCE</scope>
    <source>
        <strain evidence="2">H3</strain>
        <tissue evidence="2">Leaf</tissue>
    </source>
</reference>
<sequence>MRDSNGSMQAKQGKDSIKNLANVQPAVKADTKGKAKLADSTDGCQTPKTPTKPLVSPVSRNYVPALDGRGGGTYASASHDHKSQVEAWDRVVHSYKDALLGSTSMSLPMYQNPMQGTHMESALLNVSMDTDVPMGNPT</sequence>
<feature type="compositionally biased region" description="Basic and acidic residues" evidence="1">
    <location>
        <begin position="29"/>
        <end position="39"/>
    </location>
</feature>
<dbReference type="AlphaFoldDB" id="A0A9D4V8S6"/>